<dbReference type="PROSITE" id="PS51903">
    <property type="entry name" value="CLP_R"/>
    <property type="match status" value="1"/>
</dbReference>
<dbReference type="PANTHER" id="PTHR47016:SF1">
    <property type="entry name" value="ATP-DEPENDENT CLP PROTEASE ATP-BINDING SUBUNIT CLPT1, CHLOROPLASTIC"/>
    <property type="match status" value="1"/>
</dbReference>
<keyword evidence="4" id="KW-1185">Reference proteome</keyword>
<evidence type="ECO:0000259" key="2">
    <source>
        <dbReference type="PROSITE" id="PS51903"/>
    </source>
</evidence>
<dbReference type="InterPro" id="IPR036628">
    <property type="entry name" value="Clp_N_dom_sf"/>
</dbReference>
<gene>
    <name evidence="3" type="ORF">V6N11_068018</name>
</gene>
<comment type="caution">
    <text evidence="3">The sequence shown here is derived from an EMBL/GenBank/DDBJ whole genome shotgun (WGS) entry which is preliminary data.</text>
</comment>
<evidence type="ECO:0000313" key="3">
    <source>
        <dbReference type="EMBL" id="KAK9028208.1"/>
    </source>
</evidence>
<evidence type="ECO:0000256" key="1">
    <source>
        <dbReference type="PROSITE-ProRule" id="PRU01251"/>
    </source>
</evidence>
<sequence>MATHSLSSLPFALFTSHSLPSKRRLSLPLTSLYGNRLLLKPSTRFVVKHHSLVTTATVSLSLPTAKPDRASSEKSAKWSSRSIKSFAMAELEARKLKYPNTGTEALLMGILVEGTSQAAKFLRANGITLFKVREETVNLLGKSDMYFFSPEHPPLTEQAQRALDWAVDEKLKSGESGEITTAYLLLGIWSEKESAGHKILATLGFNDEKAKEVEKFLNEDIALNYKLKLPLKLLMALISSGAYVCKLNAPASVTEDHANKGELNNSDPIERFNPWMQATSRRAHKDLEAIQESLVQPDGVAASSEADKNLRTYYEEENANMTSTTNADAVVLELRSVLGKVVVALSEKVIPTQISLDPTAHVAVRVLESGTKKVQLSGQGRRSFVGITLGDWIGDLESDLTRTGKYIAATPTVNHDVQRESSGSSIQWRENMDFTKDMKK</sequence>
<keyword evidence="1" id="KW-0677">Repeat</keyword>
<dbReference type="PANTHER" id="PTHR47016">
    <property type="entry name" value="ATP-DEPENDENT CLP PROTEASE ATP-BINDING SUBUNIT CLPT1, CHLOROPLASTIC"/>
    <property type="match status" value="1"/>
</dbReference>
<dbReference type="EMBL" id="JBBPBN010000012">
    <property type="protein sequence ID" value="KAK9028208.1"/>
    <property type="molecule type" value="Genomic_DNA"/>
</dbReference>
<evidence type="ECO:0000313" key="4">
    <source>
        <dbReference type="Proteomes" id="UP001396334"/>
    </source>
</evidence>
<feature type="domain" description="Clp R" evidence="2">
    <location>
        <begin position="72"/>
        <end position="220"/>
    </location>
</feature>
<dbReference type="Pfam" id="PF02861">
    <property type="entry name" value="Clp_N"/>
    <property type="match status" value="1"/>
</dbReference>
<name>A0ABR2STE9_9ROSI</name>
<dbReference type="Proteomes" id="UP001396334">
    <property type="component" value="Unassembled WGS sequence"/>
</dbReference>
<dbReference type="SUPFAM" id="SSF81923">
    <property type="entry name" value="Double Clp-N motif"/>
    <property type="match status" value="1"/>
</dbReference>
<reference evidence="3 4" key="1">
    <citation type="journal article" date="2024" name="G3 (Bethesda)">
        <title>Genome assembly of Hibiscus sabdariffa L. provides insights into metabolisms of medicinal natural products.</title>
        <authorList>
            <person name="Kim T."/>
        </authorList>
    </citation>
    <scope>NUCLEOTIDE SEQUENCE [LARGE SCALE GENOMIC DNA]</scope>
    <source>
        <strain evidence="3">TK-2024</strain>
        <tissue evidence="3">Old leaves</tissue>
    </source>
</reference>
<dbReference type="Gene3D" id="1.10.1780.10">
    <property type="entry name" value="Clp, N-terminal domain"/>
    <property type="match status" value="1"/>
</dbReference>
<dbReference type="InterPro" id="IPR044217">
    <property type="entry name" value="CLPT1/2"/>
</dbReference>
<organism evidence="3 4">
    <name type="scientific">Hibiscus sabdariffa</name>
    <name type="common">roselle</name>
    <dbReference type="NCBI Taxonomy" id="183260"/>
    <lineage>
        <taxon>Eukaryota</taxon>
        <taxon>Viridiplantae</taxon>
        <taxon>Streptophyta</taxon>
        <taxon>Embryophyta</taxon>
        <taxon>Tracheophyta</taxon>
        <taxon>Spermatophyta</taxon>
        <taxon>Magnoliopsida</taxon>
        <taxon>eudicotyledons</taxon>
        <taxon>Gunneridae</taxon>
        <taxon>Pentapetalae</taxon>
        <taxon>rosids</taxon>
        <taxon>malvids</taxon>
        <taxon>Malvales</taxon>
        <taxon>Malvaceae</taxon>
        <taxon>Malvoideae</taxon>
        <taxon>Hibiscus</taxon>
    </lineage>
</organism>
<accession>A0ABR2STE9</accession>
<dbReference type="InterPro" id="IPR004176">
    <property type="entry name" value="Clp_R_N"/>
</dbReference>
<proteinExistence type="predicted"/>
<protein>
    <recommendedName>
        <fullName evidence="2">Clp R domain-containing protein</fullName>
    </recommendedName>
</protein>